<gene>
    <name evidence="1" type="ORF">IAD15_06685</name>
</gene>
<dbReference type="Proteomes" id="UP000824175">
    <property type="component" value="Unassembled WGS sequence"/>
</dbReference>
<organism evidence="1 2">
    <name type="scientific">Candidatus Fimiplasma intestinipullorum</name>
    <dbReference type="NCBI Taxonomy" id="2840825"/>
    <lineage>
        <taxon>Bacteria</taxon>
        <taxon>Bacillati</taxon>
        <taxon>Bacillota</taxon>
        <taxon>Clostridia</taxon>
        <taxon>Eubacteriales</taxon>
        <taxon>Candidatus Fimiplasma</taxon>
    </lineage>
</organism>
<dbReference type="InterPro" id="IPR036412">
    <property type="entry name" value="HAD-like_sf"/>
</dbReference>
<dbReference type="SUPFAM" id="SSF56784">
    <property type="entry name" value="HAD-like"/>
    <property type="match status" value="1"/>
</dbReference>
<dbReference type="EMBL" id="DVMJ01000055">
    <property type="protein sequence ID" value="HIU13740.1"/>
    <property type="molecule type" value="Genomic_DNA"/>
</dbReference>
<evidence type="ECO:0000313" key="2">
    <source>
        <dbReference type="Proteomes" id="UP000824175"/>
    </source>
</evidence>
<dbReference type="GO" id="GO:0000287">
    <property type="term" value="F:magnesium ion binding"/>
    <property type="evidence" value="ECO:0007669"/>
    <property type="project" value="TreeGrafter"/>
</dbReference>
<dbReference type="InterPro" id="IPR006379">
    <property type="entry name" value="HAD-SF_hydro_IIB"/>
</dbReference>
<proteinExistence type="predicted"/>
<sequence>MGKTLYVSDLDGTLLNKNKVISCRSIQILNELIDDGMAFTIATARSYHSCQKMLEPLNLAYPVILYNGALIYDTEDKVALHWEFFEQEEARRYLDWIRESGISPLVYRVVDHKEQVSWQTTTAPIAAYLASRQGDTRFFQVASFDELYHGRIFYLTMMGTQAALSPLYRRFKDEKQIQVVFSEEIDRPGEYWLEIMPKSASKQNGVCYLKDRYGFERVVSFGDSLNDLSLFAASDEGYALSNAHDLLKQQATGIIGHHDEDGVALYLKQHWLE</sequence>
<dbReference type="GO" id="GO:0016791">
    <property type="term" value="F:phosphatase activity"/>
    <property type="evidence" value="ECO:0007669"/>
    <property type="project" value="TreeGrafter"/>
</dbReference>
<dbReference type="Pfam" id="PF08282">
    <property type="entry name" value="Hydrolase_3"/>
    <property type="match status" value="1"/>
</dbReference>
<dbReference type="InterPro" id="IPR023214">
    <property type="entry name" value="HAD_sf"/>
</dbReference>
<reference evidence="1" key="2">
    <citation type="journal article" date="2021" name="PeerJ">
        <title>Extensive microbial diversity within the chicken gut microbiome revealed by metagenomics and culture.</title>
        <authorList>
            <person name="Gilroy R."/>
            <person name="Ravi A."/>
            <person name="Getino M."/>
            <person name="Pursley I."/>
            <person name="Horton D.L."/>
            <person name="Alikhan N.F."/>
            <person name="Baker D."/>
            <person name="Gharbi K."/>
            <person name="Hall N."/>
            <person name="Watson M."/>
            <person name="Adriaenssens E.M."/>
            <person name="Foster-Nyarko E."/>
            <person name="Jarju S."/>
            <person name="Secka A."/>
            <person name="Antonio M."/>
            <person name="Oren A."/>
            <person name="Chaudhuri R.R."/>
            <person name="La Ragione R."/>
            <person name="Hildebrand F."/>
            <person name="Pallen M.J."/>
        </authorList>
    </citation>
    <scope>NUCLEOTIDE SEQUENCE</scope>
    <source>
        <strain evidence="1">CHK195-11698</strain>
    </source>
</reference>
<dbReference type="PANTHER" id="PTHR10000">
    <property type="entry name" value="PHOSPHOSERINE PHOSPHATASE"/>
    <property type="match status" value="1"/>
</dbReference>
<keyword evidence="1" id="KW-0378">Hydrolase</keyword>
<reference evidence="1" key="1">
    <citation type="submission" date="2020-10" db="EMBL/GenBank/DDBJ databases">
        <authorList>
            <person name="Gilroy R."/>
        </authorList>
    </citation>
    <scope>NUCLEOTIDE SEQUENCE</scope>
    <source>
        <strain evidence="1">CHK195-11698</strain>
    </source>
</reference>
<dbReference type="PANTHER" id="PTHR10000:SF8">
    <property type="entry name" value="HAD SUPERFAMILY HYDROLASE-LIKE, TYPE 3"/>
    <property type="match status" value="1"/>
</dbReference>
<dbReference type="SFLD" id="SFLDS00003">
    <property type="entry name" value="Haloacid_Dehalogenase"/>
    <property type="match status" value="1"/>
</dbReference>
<comment type="caution">
    <text evidence="1">The sequence shown here is derived from an EMBL/GenBank/DDBJ whole genome shotgun (WGS) entry which is preliminary data.</text>
</comment>
<evidence type="ECO:0000313" key="1">
    <source>
        <dbReference type="EMBL" id="HIU13740.1"/>
    </source>
</evidence>
<protein>
    <submittedName>
        <fullName evidence="1">HAD family hydrolase</fullName>
    </submittedName>
</protein>
<dbReference type="Gene3D" id="3.30.1240.10">
    <property type="match status" value="1"/>
</dbReference>
<dbReference type="NCBIfam" id="TIGR01484">
    <property type="entry name" value="HAD-SF-IIB"/>
    <property type="match status" value="1"/>
</dbReference>
<dbReference type="AlphaFoldDB" id="A0A9D1HND8"/>
<dbReference type="Gene3D" id="3.40.50.1000">
    <property type="entry name" value="HAD superfamily/HAD-like"/>
    <property type="match status" value="1"/>
</dbReference>
<name>A0A9D1HND8_9FIRM</name>
<accession>A0A9D1HND8</accession>
<dbReference type="SFLD" id="SFLDG01140">
    <property type="entry name" value="C2.B:_Phosphomannomutase_and_P"/>
    <property type="match status" value="1"/>
</dbReference>
<dbReference type="GO" id="GO:0005829">
    <property type="term" value="C:cytosol"/>
    <property type="evidence" value="ECO:0007669"/>
    <property type="project" value="TreeGrafter"/>
</dbReference>